<evidence type="ECO:0000313" key="3">
    <source>
        <dbReference type="Proteomes" id="UP000182835"/>
    </source>
</evidence>
<dbReference type="RefSeq" id="WP_071863818.1">
    <property type="nucleotide sequence ID" value="NZ_JBHLVQ010000010.1"/>
</dbReference>
<proteinExistence type="predicted"/>
<evidence type="ECO:0000313" key="4">
    <source>
        <dbReference type="Proteomes" id="UP000216797"/>
    </source>
</evidence>
<sequence>MESDNQVIANFLDSLTFDDRRRLFNDLLAVEEVYQLNKNTSFYTFRKVKQASKRQVDCRKRIFRYQNSHNEELIIEQIHEQRFFKNHYTFKVFFNLEEYNFSLVETLLAILRDERLRHYTQPKVAFI</sequence>
<dbReference type="EMBL" id="LHUG01000001">
    <property type="protein sequence ID" value="PAB02186.1"/>
    <property type="molecule type" value="Genomic_DNA"/>
</dbReference>
<protein>
    <submittedName>
        <fullName evidence="1">Uncharacterized protein</fullName>
    </submittedName>
</protein>
<reference evidence="1 3" key="1">
    <citation type="submission" date="2014-12" db="EMBL/GenBank/DDBJ databases">
        <title>Draft genome sequences of 29 type strains of Enterococci.</title>
        <authorList>
            <person name="Zhong Z."/>
            <person name="Sun Z."/>
            <person name="Liu W."/>
            <person name="Zhang W."/>
            <person name="Zhang H."/>
        </authorList>
    </citation>
    <scope>NUCLEOTIDE SEQUENCE [LARGE SCALE GENOMIC DNA]</scope>
    <source>
        <strain evidence="1 3">DSM 21207</strain>
    </source>
</reference>
<dbReference type="STRING" id="317010.RU96_GL000986"/>
<reference evidence="2 4" key="2">
    <citation type="submission" date="2015-08" db="EMBL/GenBank/DDBJ databases">
        <title>Enterococcus genome sequence.</title>
        <authorList>
            <person name="Acedo J.Z."/>
            <person name="Vederas J.C."/>
        </authorList>
    </citation>
    <scope>NUCLEOTIDE SEQUENCE [LARGE SCALE GENOMIC DNA]</scope>
    <source>
        <strain evidence="2 4">49</strain>
    </source>
</reference>
<dbReference type="OrthoDB" id="2183731at2"/>
<accession>A0A1L8R931</accession>
<name>A0A1L8R931_9ENTE</name>
<comment type="caution">
    <text evidence="1">The sequence shown here is derived from an EMBL/GenBank/DDBJ whole genome shotgun (WGS) entry which is preliminary data.</text>
</comment>
<organism evidence="1 3">
    <name type="scientific">Enterococcus canintestini</name>
    <dbReference type="NCBI Taxonomy" id="317010"/>
    <lineage>
        <taxon>Bacteria</taxon>
        <taxon>Bacillati</taxon>
        <taxon>Bacillota</taxon>
        <taxon>Bacilli</taxon>
        <taxon>Lactobacillales</taxon>
        <taxon>Enterococcaceae</taxon>
        <taxon>Enterococcus</taxon>
    </lineage>
</organism>
<dbReference type="Proteomes" id="UP000182835">
    <property type="component" value="Unassembled WGS sequence"/>
</dbReference>
<dbReference type="EMBL" id="JXKG01000002">
    <property type="protein sequence ID" value="OJG16244.1"/>
    <property type="molecule type" value="Genomic_DNA"/>
</dbReference>
<dbReference type="Proteomes" id="UP000216797">
    <property type="component" value="Unassembled WGS sequence"/>
</dbReference>
<dbReference type="AlphaFoldDB" id="A0A1L8R931"/>
<evidence type="ECO:0000313" key="2">
    <source>
        <dbReference type="EMBL" id="PAB02186.1"/>
    </source>
</evidence>
<gene>
    <name evidence="2" type="ORF">AKL21_01310</name>
    <name evidence="1" type="ORF">RU96_GL000986</name>
</gene>
<keyword evidence="4" id="KW-1185">Reference proteome</keyword>
<evidence type="ECO:0000313" key="1">
    <source>
        <dbReference type="EMBL" id="OJG16244.1"/>
    </source>
</evidence>